<dbReference type="RefSeq" id="WP_170114019.1">
    <property type="nucleotide sequence ID" value="NZ_QBKI01000002.1"/>
</dbReference>
<organism evidence="3 4">
    <name type="scientific">Pontibacter mucosus</name>
    <dbReference type="NCBI Taxonomy" id="1649266"/>
    <lineage>
        <taxon>Bacteria</taxon>
        <taxon>Pseudomonadati</taxon>
        <taxon>Bacteroidota</taxon>
        <taxon>Cytophagia</taxon>
        <taxon>Cytophagales</taxon>
        <taxon>Hymenobacteraceae</taxon>
        <taxon>Pontibacter</taxon>
    </lineage>
</organism>
<name>A0A2T5YPF0_9BACT</name>
<dbReference type="InterPro" id="IPR025665">
    <property type="entry name" value="Beta-barrel_OMP_2"/>
</dbReference>
<feature type="signal peptide" evidence="1">
    <location>
        <begin position="1"/>
        <end position="22"/>
    </location>
</feature>
<comment type="caution">
    <text evidence="3">The sequence shown here is derived from an EMBL/GenBank/DDBJ whole genome shotgun (WGS) entry which is preliminary data.</text>
</comment>
<accession>A0A2T5YPF0</accession>
<protein>
    <submittedName>
        <fullName evidence="3">Outer membrane protein with beta-barrel domain</fullName>
    </submittedName>
</protein>
<dbReference type="Pfam" id="PF13568">
    <property type="entry name" value="OMP_b-brl_2"/>
    <property type="match status" value="1"/>
</dbReference>
<evidence type="ECO:0000313" key="3">
    <source>
        <dbReference type="EMBL" id="PTX21189.1"/>
    </source>
</evidence>
<dbReference type="AlphaFoldDB" id="A0A2T5YPF0"/>
<evidence type="ECO:0000313" key="4">
    <source>
        <dbReference type="Proteomes" id="UP000244225"/>
    </source>
</evidence>
<keyword evidence="1" id="KW-0732">Signal</keyword>
<evidence type="ECO:0000259" key="2">
    <source>
        <dbReference type="Pfam" id="PF13568"/>
    </source>
</evidence>
<dbReference type="InterPro" id="IPR010917">
    <property type="entry name" value="TonB_rcpt_CS"/>
</dbReference>
<reference evidence="3 4" key="1">
    <citation type="submission" date="2018-04" db="EMBL/GenBank/DDBJ databases">
        <title>Genomic Encyclopedia of Archaeal and Bacterial Type Strains, Phase II (KMG-II): from individual species to whole genera.</title>
        <authorList>
            <person name="Goeker M."/>
        </authorList>
    </citation>
    <scope>NUCLEOTIDE SEQUENCE [LARGE SCALE GENOMIC DNA]</scope>
    <source>
        <strain evidence="3 4">DSM 100162</strain>
    </source>
</reference>
<dbReference type="PROSITE" id="PS01156">
    <property type="entry name" value="TONB_DEPENDENT_REC_2"/>
    <property type="match status" value="1"/>
</dbReference>
<gene>
    <name evidence="3" type="ORF">C8N40_102162</name>
</gene>
<feature type="chain" id="PRO_5015731248" evidence="1">
    <location>
        <begin position="23"/>
        <end position="200"/>
    </location>
</feature>
<dbReference type="EMBL" id="QBKI01000002">
    <property type="protein sequence ID" value="PTX21189.1"/>
    <property type="molecule type" value="Genomic_DNA"/>
</dbReference>
<dbReference type="Proteomes" id="UP000244225">
    <property type="component" value="Unassembled WGS sequence"/>
</dbReference>
<keyword evidence="4" id="KW-1185">Reference proteome</keyword>
<feature type="domain" description="Outer membrane protein beta-barrel" evidence="2">
    <location>
        <begin position="22"/>
        <end position="181"/>
    </location>
</feature>
<evidence type="ECO:0000256" key="1">
    <source>
        <dbReference type="SAM" id="SignalP"/>
    </source>
</evidence>
<sequence length="200" mass="22288">MKKIFTLFVFIVVSSFTRQALAQDNAELTIGAKAGINFYSLSSDALVEDDDTGVSYEFGVYGRIGDRFFVQPELNLVSHKTHLITRTQSRAGERDALNVHYLRVPVLFGYRTDYEGAVASQIRFMVGPSISYAFSVADNNINVSKRDLHKAQFALNGGVGFEVWVLHLDLMYHHYLTSLFNDGRSEGKGRAFSLTAGLGF</sequence>
<proteinExistence type="predicted"/>